<evidence type="ECO:0000313" key="6">
    <source>
        <dbReference type="Proteomes" id="UP001595867"/>
    </source>
</evidence>
<dbReference type="InterPro" id="IPR028978">
    <property type="entry name" value="Chorismate_lyase_/UTRA_dom_sf"/>
</dbReference>
<dbReference type="Pfam" id="PF00392">
    <property type="entry name" value="GntR"/>
    <property type="match status" value="1"/>
</dbReference>
<dbReference type="InterPro" id="IPR011663">
    <property type="entry name" value="UTRA"/>
</dbReference>
<keyword evidence="6" id="KW-1185">Reference proteome</keyword>
<reference evidence="6" key="1">
    <citation type="journal article" date="2019" name="Int. J. Syst. Evol. Microbiol.">
        <title>The Global Catalogue of Microorganisms (GCM) 10K type strain sequencing project: providing services to taxonomists for standard genome sequencing and annotation.</title>
        <authorList>
            <consortium name="The Broad Institute Genomics Platform"/>
            <consortium name="The Broad Institute Genome Sequencing Center for Infectious Disease"/>
            <person name="Wu L."/>
            <person name="Ma J."/>
        </authorList>
    </citation>
    <scope>NUCLEOTIDE SEQUENCE [LARGE SCALE GENOMIC DNA]</scope>
    <source>
        <strain evidence="6">TBRC 5832</strain>
    </source>
</reference>
<dbReference type="PANTHER" id="PTHR44846:SF17">
    <property type="entry name" value="GNTR-FAMILY TRANSCRIPTIONAL REGULATOR"/>
    <property type="match status" value="1"/>
</dbReference>
<dbReference type="Gene3D" id="3.40.1410.10">
    <property type="entry name" value="Chorismate lyase-like"/>
    <property type="match status" value="1"/>
</dbReference>
<dbReference type="EMBL" id="JBHSBL010000016">
    <property type="protein sequence ID" value="MFC4066778.1"/>
    <property type="molecule type" value="Genomic_DNA"/>
</dbReference>
<gene>
    <name evidence="5" type="ORF">ACFO0C_17710</name>
</gene>
<dbReference type="SMART" id="SM00866">
    <property type="entry name" value="UTRA"/>
    <property type="match status" value="1"/>
</dbReference>
<proteinExistence type="predicted"/>
<name>A0ABV8IWR1_9ACTN</name>
<dbReference type="CDD" id="cd07377">
    <property type="entry name" value="WHTH_GntR"/>
    <property type="match status" value="1"/>
</dbReference>
<dbReference type="PANTHER" id="PTHR44846">
    <property type="entry name" value="MANNOSYL-D-GLYCERATE TRANSPORT/METABOLISM SYSTEM REPRESSOR MNGR-RELATED"/>
    <property type="match status" value="1"/>
</dbReference>
<dbReference type="SMART" id="SM00345">
    <property type="entry name" value="HTH_GNTR"/>
    <property type="match status" value="1"/>
</dbReference>
<dbReference type="InterPro" id="IPR050679">
    <property type="entry name" value="Bact_HTH_transcr_reg"/>
</dbReference>
<dbReference type="RefSeq" id="WP_378067751.1">
    <property type="nucleotide sequence ID" value="NZ_JBHSBL010000016.1"/>
</dbReference>
<protein>
    <submittedName>
        <fullName evidence="5">GntR family transcriptional regulator</fullName>
    </submittedName>
</protein>
<keyword evidence="2" id="KW-0238">DNA-binding</keyword>
<evidence type="ECO:0000256" key="1">
    <source>
        <dbReference type="ARBA" id="ARBA00023015"/>
    </source>
</evidence>
<dbReference type="InterPro" id="IPR036390">
    <property type="entry name" value="WH_DNA-bd_sf"/>
</dbReference>
<dbReference type="PROSITE" id="PS50949">
    <property type="entry name" value="HTH_GNTR"/>
    <property type="match status" value="1"/>
</dbReference>
<dbReference type="Gene3D" id="1.10.10.10">
    <property type="entry name" value="Winged helix-like DNA-binding domain superfamily/Winged helix DNA-binding domain"/>
    <property type="match status" value="1"/>
</dbReference>
<dbReference type="SUPFAM" id="SSF64288">
    <property type="entry name" value="Chorismate lyase-like"/>
    <property type="match status" value="1"/>
</dbReference>
<evidence type="ECO:0000256" key="2">
    <source>
        <dbReference type="ARBA" id="ARBA00023125"/>
    </source>
</evidence>
<evidence type="ECO:0000259" key="4">
    <source>
        <dbReference type="PROSITE" id="PS50949"/>
    </source>
</evidence>
<sequence>MSPNNDRQPRYQQIAQHYRDQIASGELRDGDRLPSVRDLTEHWHVAHATAAKVISTLVAEGLVSITNRAAGAVVSLKTISSARDRMASIRKHGRIYPTSEYAVIKEAGLQPAPDHVAEALNLDAGAPVIKRRRVTYRRQKDGDVAVSASTSWFDGALADVAPNLLIPERIRLGTPGYIEQQTGRRIQTGSDQVTAAAASADTAEDLRIAESSPVLIARNWFRDEAGEVVEFGEYTSVAGRWQTYEYEM</sequence>
<keyword evidence="1" id="KW-0805">Transcription regulation</keyword>
<dbReference type="InterPro" id="IPR000524">
    <property type="entry name" value="Tscrpt_reg_HTH_GntR"/>
</dbReference>
<dbReference type="SUPFAM" id="SSF46785">
    <property type="entry name" value="Winged helix' DNA-binding domain"/>
    <property type="match status" value="1"/>
</dbReference>
<comment type="caution">
    <text evidence="5">The sequence shown here is derived from an EMBL/GenBank/DDBJ whole genome shotgun (WGS) entry which is preliminary data.</text>
</comment>
<keyword evidence="3" id="KW-0804">Transcription</keyword>
<accession>A0ABV8IWR1</accession>
<feature type="domain" description="HTH gntR-type" evidence="4">
    <location>
        <begin position="8"/>
        <end position="77"/>
    </location>
</feature>
<dbReference type="InterPro" id="IPR036388">
    <property type="entry name" value="WH-like_DNA-bd_sf"/>
</dbReference>
<organism evidence="5 6">
    <name type="scientific">Actinoplanes subglobosus</name>
    <dbReference type="NCBI Taxonomy" id="1547892"/>
    <lineage>
        <taxon>Bacteria</taxon>
        <taxon>Bacillati</taxon>
        <taxon>Actinomycetota</taxon>
        <taxon>Actinomycetes</taxon>
        <taxon>Micromonosporales</taxon>
        <taxon>Micromonosporaceae</taxon>
        <taxon>Actinoplanes</taxon>
    </lineage>
</organism>
<evidence type="ECO:0000256" key="3">
    <source>
        <dbReference type="ARBA" id="ARBA00023163"/>
    </source>
</evidence>
<dbReference type="Proteomes" id="UP001595867">
    <property type="component" value="Unassembled WGS sequence"/>
</dbReference>
<dbReference type="Pfam" id="PF07702">
    <property type="entry name" value="UTRA"/>
    <property type="match status" value="1"/>
</dbReference>
<evidence type="ECO:0000313" key="5">
    <source>
        <dbReference type="EMBL" id="MFC4066778.1"/>
    </source>
</evidence>